<protein>
    <submittedName>
        <fullName evidence="3">Uncharacterized protein</fullName>
    </submittedName>
</protein>
<dbReference type="RefSeq" id="XP_007509460.1">
    <property type="nucleotide sequence ID" value="XM_007509398.1"/>
</dbReference>
<organism evidence="3 4">
    <name type="scientific">Bathycoccus prasinos</name>
    <dbReference type="NCBI Taxonomy" id="41875"/>
    <lineage>
        <taxon>Eukaryota</taxon>
        <taxon>Viridiplantae</taxon>
        <taxon>Chlorophyta</taxon>
        <taxon>Mamiellophyceae</taxon>
        <taxon>Mamiellales</taxon>
        <taxon>Bathycoccaceae</taxon>
        <taxon>Bathycoccus</taxon>
    </lineage>
</organism>
<dbReference type="EMBL" id="FO082266">
    <property type="protein sequence ID" value="CCO19263.1"/>
    <property type="molecule type" value="Genomic_DNA"/>
</dbReference>
<reference evidence="3 4" key="1">
    <citation type="submission" date="2011-10" db="EMBL/GenBank/DDBJ databases">
        <authorList>
            <person name="Genoscope - CEA"/>
        </authorList>
    </citation>
    <scope>NUCLEOTIDE SEQUENCE [LARGE SCALE GENOMIC DNA]</scope>
    <source>
        <strain evidence="3 4">RCC 1105</strain>
    </source>
</reference>
<sequence length="560" mass="64403">MPYATAATIAAEYTKRIQHLEKELRDAHLQISEGNAAKHSSATTSIELEKARERIGNLEQAVVLLTREKDEVTRHHRDAEEAYAKLFEKASDIDGAKDTAIRNAKRDIEKNLRVEYTQKMDEYERRVEREMNEFREQQVKQVHEAILDAHFSVPEREKMKEDHEDELARLKARVDETVEFHVREGVNQVKSEYEKKFLEQAIEVREKAEENAELLETCVRLKRERDTAERLRQDAKGEGIKFLTNTLKEMELKHAEQQEVVNELRERERKRAEEKIDETYAEVNRQLDDEREQFKIKFEKQRKFMTEELEQARDEAKEAAVKLTNHHEEMKEKMHDLTLKSQDLIDQNARLRDVVKTFEDYVEELEEREARLEIYQSKLVGAKETIEAMKEIMADDKHKIAQAVSNIMRNVNDVKAWATGIRSKLTLAGAESMDVQRAMVSFEDAMRSVDRAIAEVETSSSRDSVRLMDIMKRSEATAERETMDMRSGRSVRKSELQKKLSAASDGDKITALADAHDGFQGYVEKYGIAASVWGAGAVERPKAAADTSGGGSYFGGLFGG</sequence>
<accession>K8FC59</accession>
<evidence type="ECO:0000256" key="1">
    <source>
        <dbReference type="SAM" id="Coils"/>
    </source>
</evidence>
<evidence type="ECO:0000313" key="3">
    <source>
        <dbReference type="EMBL" id="CCO19263.1"/>
    </source>
</evidence>
<gene>
    <name evidence="3" type="ordered locus">Bathy13g02300</name>
</gene>
<feature type="coiled-coil region" evidence="1">
    <location>
        <begin position="10"/>
        <end position="68"/>
    </location>
</feature>
<name>K8FC59_9CHLO</name>
<keyword evidence="1" id="KW-0175">Coiled coil</keyword>
<dbReference type="AlphaFoldDB" id="K8FC59"/>
<evidence type="ECO:0000256" key="2">
    <source>
        <dbReference type="SAM" id="MobiDB-lite"/>
    </source>
</evidence>
<proteinExistence type="predicted"/>
<feature type="region of interest" description="Disordered" evidence="2">
    <location>
        <begin position="476"/>
        <end position="496"/>
    </location>
</feature>
<keyword evidence="4" id="KW-1185">Reference proteome</keyword>
<evidence type="ECO:0000313" key="4">
    <source>
        <dbReference type="Proteomes" id="UP000198341"/>
    </source>
</evidence>
<dbReference type="Proteomes" id="UP000198341">
    <property type="component" value="Chromosome 13"/>
</dbReference>
<dbReference type="KEGG" id="bpg:Bathy13g02300"/>
<dbReference type="GeneID" id="19012182"/>
<feature type="coiled-coil region" evidence="1">
    <location>
        <begin position="106"/>
        <end position="392"/>
    </location>
</feature>